<proteinExistence type="predicted"/>
<gene>
    <name evidence="1" type="ORF">RUM43_011796</name>
</gene>
<name>A0AAN8RZG4_POLSC</name>
<comment type="caution">
    <text evidence="1">The sequence shown here is derived from an EMBL/GenBank/DDBJ whole genome shotgun (WGS) entry which is preliminary data.</text>
</comment>
<sequence length="108" mass="12079">MLLLRTREEHDRLTPVDNIRCVVYLKKSAQGTTTCRTGNATEYSCWYRLVQKIVKAPGCQEPGGCRTGCFAGVSGTLSFIFRNLKAFQGKSEEKERVCVTGDRTKVVN</sequence>
<protein>
    <submittedName>
        <fullName evidence="1">Uncharacterized protein</fullName>
    </submittedName>
</protein>
<accession>A0AAN8RZG4</accession>
<organism evidence="1 2">
    <name type="scientific">Polyplax serrata</name>
    <name type="common">Common mouse louse</name>
    <dbReference type="NCBI Taxonomy" id="468196"/>
    <lineage>
        <taxon>Eukaryota</taxon>
        <taxon>Metazoa</taxon>
        <taxon>Ecdysozoa</taxon>
        <taxon>Arthropoda</taxon>
        <taxon>Hexapoda</taxon>
        <taxon>Insecta</taxon>
        <taxon>Pterygota</taxon>
        <taxon>Neoptera</taxon>
        <taxon>Paraneoptera</taxon>
        <taxon>Psocodea</taxon>
        <taxon>Troctomorpha</taxon>
        <taxon>Phthiraptera</taxon>
        <taxon>Anoplura</taxon>
        <taxon>Polyplacidae</taxon>
        <taxon>Polyplax</taxon>
    </lineage>
</organism>
<dbReference type="EMBL" id="JAWJWE010000005">
    <property type="protein sequence ID" value="KAK6634395.1"/>
    <property type="molecule type" value="Genomic_DNA"/>
</dbReference>
<evidence type="ECO:0000313" key="1">
    <source>
        <dbReference type="EMBL" id="KAK6634395.1"/>
    </source>
</evidence>
<dbReference type="AlphaFoldDB" id="A0AAN8RZG4"/>
<reference evidence="1 2" key="1">
    <citation type="submission" date="2023-10" db="EMBL/GenBank/DDBJ databases">
        <title>Genomes of two closely related lineages of the louse Polyplax serrata with different host specificities.</title>
        <authorList>
            <person name="Martinu J."/>
            <person name="Tarabai H."/>
            <person name="Stefka J."/>
            <person name="Hypsa V."/>
        </authorList>
    </citation>
    <scope>NUCLEOTIDE SEQUENCE [LARGE SCALE GENOMIC DNA]</scope>
    <source>
        <strain evidence="1">HR10_N</strain>
    </source>
</reference>
<evidence type="ECO:0000313" key="2">
    <source>
        <dbReference type="Proteomes" id="UP001372834"/>
    </source>
</evidence>
<dbReference type="Proteomes" id="UP001372834">
    <property type="component" value="Unassembled WGS sequence"/>
</dbReference>